<dbReference type="STRING" id="525909.Afer_1737"/>
<dbReference type="AlphaFoldDB" id="C7M0Z5"/>
<keyword evidence="7" id="KW-1185">Reference proteome</keyword>
<feature type="domain" description="ABC1 atypical kinase-like" evidence="5">
    <location>
        <begin position="93"/>
        <end position="333"/>
    </location>
</feature>
<evidence type="ECO:0000259" key="5">
    <source>
        <dbReference type="Pfam" id="PF03109"/>
    </source>
</evidence>
<keyword evidence="2" id="KW-0808">Transferase</keyword>
<evidence type="ECO:0000256" key="3">
    <source>
        <dbReference type="ARBA" id="ARBA00022741"/>
    </source>
</evidence>
<dbReference type="Proteomes" id="UP000000771">
    <property type="component" value="Chromosome"/>
</dbReference>
<evidence type="ECO:0000313" key="6">
    <source>
        <dbReference type="EMBL" id="ACU54653.1"/>
    </source>
</evidence>
<evidence type="ECO:0000256" key="2">
    <source>
        <dbReference type="ARBA" id="ARBA00022679"/>
    </source>
</evidence>
<dbReference type="InterPro" id="IPR004147">
    <property type="entry name" value="ABC1_dom"/>
</dbReference>
<evidence type="ECO:0000256" key="1">
    <source>
        <dbReference type="ARBA" id="ARBA00009670"/>
    </source>
</evidence>
<dbReference type="HOGENOM" id="CLU_006533_9_3_11"/>
<evidence type="ECO:0000313" key="7">
    <source>
        <dbReference type="Proteomes" id="UP000000771"/>
    </source>
</evidence>
<dbReference type="InterPro" id="IPR051409">
    <property type="entry name" value="Atypical_kinase_ADCK"/>
</dbReference>
<dbReference type="PANTHER" id="PTHR43851:SF3">
    <property type="entry name" value="COENZYME Q8"/>
    <property type="match status" value="1"/>
</dbReference>
<keyword evidence="4" id="KW-0067">ATP-binding</keyword>
<protein>
    <submittedName>
        <fullName evidence="6">ABC-1 domain protein</fullName>
    </submittedName>
</protein>
<comment type="similarity">
    <text evidence="1">Belongs to the protein kinase superfamily. ADCK protein kinase family.</text>
</comment>
<dbReference type="PANTHER" id="PTHR43851">
    <property type="match status" value="1"/>
</dbReference>
<dbReference type="GO" id="GO:0005524">
    <property type="term" value="F:ATP binding"/>
    <property type="evidence" value="ECO:0007669"/>
    <property type="project" value="UniProtKB-KW"/>
</dbReference>
<name>C7M0Z5_ACIFD</name>
<sequence>MATRLSITSRQRLWQVGRAATTIAARDTLRRIGIALTPGPSKDAAQRARTLRTTTDVAAAVAGMRGLTVKLAQMASYVDPAAPDDVRNGLARFQDAAPPMSADLALGVLRDELGERLSRFAEIEEEPRAAASIGQVHRATLRDGTTVALKIQYPDARELITADLEQAPAIVGLLRFAFPSMRVDDIVAELATRVRDELDYRREAAVQARFARAYAGHPRIVIPRPIGALTTSRVLVTEWIDGAPFASAATLEPEERSEIGEILFRFVFASLYRLRLYNGDPHPGNYLILDGPRPRVAFLDFGFSRSFTADEMATFEALIRARVVTPDRHAFAETLRAAGLVIGDDHDDDVLWEFFAPYYELVETPGPRTVTPAWASGILRHTFDRSHPLASAVNVPPAFVVVQRINLGLYALLAELGATADWRAIAEDIWPFVARAPITPIGQEEAAWRLERAR</sequence>
<dbReference type="EMBL" id="CP001631">
    <property type="protein sequence ID" value="ACU54653.1"/>
    <property type="molecule type" value="Genomic_DNA"/>
</dbReference>
<gene>
    <name evidence="6" type="ordered locus">Afer_1737</name>
</gene>
<accession>C7M0Z5</accession>
<dbReference type="InterPro" id="IPR034646">
    <property type="entry name" value="ADCK3_dom"/>
</dbReference>
<organism evidence="6 7">
    <name type="scientific">Acidimicrobium ferrooxidans (strain DSM 10331 / JCM 15462 / NBRC 103882 / ICP)</name>
    <dbReference type="NCBI Taxonomy" id="525909"/>
    <lineage>
        <taxon>Bacteria</taxon>
        <taxon>Bacillati</taxon>
        <taxon>Actinomycetota</taxon>
        <taxon>Acidimicrobiia</taxon>
        <taxon>Acidimicrobiales</taxon>
        <taxon>Acidimicrobiaceae</taxon>
        <taxon>Acidimicrobium</taxon>
    </lineage>
</organism>
<dbReference type="InterPro" id="IPR011009">
    <property type="entry name" value="Kinase-like_dom_sf"/>
</dbReference>
<keyword evidence="3" id="KW-0547">Nucleotide-binding</keyword>
<evidence type="ECO:0000256" key="4">
    <source>
        <dbReference type="ARBA" id="ARBA00022840"/>
    </source>
</evidence>
<dbReference type="SUPFAM" id="SSF56112">
    <property type="entry name" value="Protein kinase-like (PK-like)"/>
    <property type="match status" value="1"/>
</dbReference>
<dbReference type="OrthoDB" id="9795390at2"/>
<dbReference type="Pfam" id="PF03109">
    <property type="entry name" value="ABC1"/>
    <property type="match status" value="1"/>
</dbReference>
<dbReference type="GO" id="GO:0016740">
    <property type="term" value="F:transferase activity"/>
    <property type="evidence" value="ECO:0007669"/>
    <property type="project" value="UniProtKB-KW"/>
</dbReference>
<dbReference type="eggNOG" id="COG0661">
    <property type="taxonomic scope" value="Bacteria"/>
</dbReference>
<dbReference type="KEGG" id="afo:Afer_1737"/>
<proteinExistence type="inferred from homology"/>
<dbReference type="CDD" id="cd13970">
    <property type="entry name" value="ABC1_ADCK3"/>
    <property type="match status" value="1"/>
</dbReference>
<reference evidence="6 7" key="1">
    <citation type="journal article" date="2009" name="Stand. Genomic Sci.">
        <title>Complete genome sequence of Acidimicrobium ferrooxidans type strain (ICP).</title>
        <authorList>
            <person name="Clum A."/>
            <person name="Nolan M."/>
            <person name="Lang E."/>
            <person name="Glavina Del Rio T."/>
            <person name="Tice H."/>
            <person name="Copeland A."/>
            <person name="Cheng J.F."/>
            <person name="Lucas S."/>
            <person name="Chen F."/>
            <person name="Bruce D."/>
            <person name="Goodwin L."/>
            <person name="Pitluck S."/>
            <person name="Ivanova N."/>
            <person name="Mavrommatis K."/>
            <person name="Mikhailova N."/>
            <person name="Pati A."/>
            <person name="Chen A."/>
            <person name="Palaniappan K."/>
            <person name="Goker M."/>
            <person name="Spring S."/>
            <person name="Land M."/>
            <person name="Hauser L."/>
            <person name="Chang Y.J."/>
            <person name="Jeffries C.C."/>
            <person name="Chain P."/>
            <person name="Bristow J."/>
            <person name="Eisen J.A."/>
            <person name="Markowitz V."/>
            <person name="Hugenholtz P."/>
            <person name="Kyrpides N.C."/>
            <person name="Klenk H.P."/>
            <person name="Lapidus A."/>
        </authorList>
    </citation>
    <scope>NUCLEOTIDE SEQUENCE [LARGE SCALE GENOMIC DNA]</scope>
    <source>
        <strain evidence="7">DSM 10331 / JCM 15462 / NBRC 103882 / ICP</strain>
    </source>
</reference>